<dbReference type="Pfam" id="PF26379">
    <property type="entry name" value="FimL_2nd"/>
    <property type="match status" value="1"/>
</dbReference>
<dbReference type="PROSITE" id="PS50894">
    <property type="entry name" value="HPT"/>
    <property type="match status" value="3"/>
</dbReference>
<dbReference type="Proteomes" id="UP000255265">
    <property type="component" value="Unassembled WGS sequence"/>
</dbReference>
<feature type="modified residue" description="4-aspartylphosphate" evidence="10">
    <location>
        <position position="1879"/>
    </location>
</feature>
<dbReference type="CDD" id="cd00088">
    <property type="entry name" value="HPT"/>
    <property type="match status" value="2"/>
</dbReference>
<comment type="caution">
    <text evidence="17">The sequence shown here is derived from an EMBL/GenBank/DDBJ whole genome shotgun (WGS) entry which is preliminary data.</text>
</comment>
<dbReference type="InterPro" id="IPR036641">
    <property type="entry name" value="HPT_dom_sf"/>
</dbReference>
<evidence type="ECO:0000259" key="14">
    <source>
        <dbReference type="PROSITE" id="PS50110"/>
    </source>
</evidence>
<dbReference type="SMART" id="SM00073">
    <property type="entry name" value="HPT"/>
    <property type="match status" value="3"/>
</dbReference>
<evidence type="ECO:0000256" key="7">
    <source>
        <dbReference type="ARBA" id="ARBA00023012"/>
    </source>
</evidence>
<evidence type="ECO:0000256" key="8">
    <source>
        <dbReference type="ARBA" id="ARBA00035100"/>
    </source>
</evidence>
<dbReference type="SMART" id="SM00448">
    <property type="entry name" value="REC"/>
    <property type="match status" value="1"/>
</dbReference>
<dbReference type="GO" id="GO:0006935">
    <property type="term" value="P:chemotaxis"/>
    <property type="evidence" value="ECO:0007669"/>
    <property type="project" value="InterPro"/>
</dbReference>
<dbReference type="CDD" id="cd17546">
    <property type="entry name" value="REC_hyHK_CKI1_RcsC-like"/>
    <property type="match status" value="1"/>
</dbReference>
<feature type="domain" description="HPt" evidence="16">
    <location>
        <begin position="1003"/>
        <end position="1105"/>
    </location>
</feature>
<keyword evidence="7" id="KW-0902">Two-component regulatory system</keyword>
<evidence type="ECO:0000256" key="9">
    <source>
        <dbReference type="PROSITE-ProRule" id="PRU00110"/>
    </source>
</evidence>
<keyword evidence="11" id="KW-0175">Coiled coil</keyword>
<dbReference type="SUPFAM" id="SSF47226">
    <property type="entry name" value="Histidine-containing phosphotransfer domain, HPT domain"/>
    <property type="match status" value="5"/>
</dbReference>
<dbReference type="Pfam" id="PF01584">
    <property type="entry name" value="CheW"/>
    <property type="match status" value="1"/>
</dbReference>
<feature type="compositionally biased region" description="Pro residues" evidence="12">
    <location>
        <begin position="805"/>
        <end position="822"/>
    </location>
</feature>
<evidence type="ECO:0000256" key="2">
    <source>
        <dbReference type="ARBA" id="ARBA00012438"/>
    </source>
</evidence>
<evidence type="ECO:0000313" key="17">
    <source>
        <dbReference type="EMBL" id="RDI27212.1"/>
    </source>
</evidence>
<dbReference type="InterPro" id="IPR011006">
    <property type="entry name" value="CheY-like_superfamily"/>
</dbReference>
<feature type="coiled-coil region" evidence="11">
    <location>
        <begin position="1371"/>
        <end position="1405"/>
    </location>
</feature>
<keyword evidence="4 10" id="KW-0597">Phosphoprotein</keyword>
<dbReference type="PROSITE" id="PS50851">
    <property type="entry name" value="CHEW"/>
    <property type="match status" value="1"/>
</dbReference>
<evidence type="ECO:0000256" key="5">
    <source>
        <dbReference type="ARBA" id="ARBA00022679"/>
    </source>
</evidence>
<dbReference type="SUPFAM" id="SSF55874">
    <property type="entry name" value="ATPase domain of HSP90 chaperone/DNA topoisomerase II/histidine kinase"/>
    <property type="match status" value="1"/>
</dbReference>
<dbReference type="EC" id="2.7.13.3" evidence="2"/>
<dbReference type="PROSITE" id="PS50109">
    <property type="entry name" value="HIS_KIN"/>
    <property type="match status" value="1"/>
</dbReference>
<evidence type="ECO:0000313" key="18">
    <source>
        <dbReference type="Proteomes" id="UP000255265"/>
    </source>
</evidence>
<dbReference type="PANTHER" id="PTHR43395:SF8">
    <property type="entry name" value="HISTIDINE KINASE"/>
    <property type="match status" value="1"/>
</dbReference>
<evidence type="ECO:0000256" key="4">
    <source>
        <dbReference type="ARBA" id="ARBA00022553"/>
    </source>
</evidence>
<dbReference type="InterPro" id="IPR001789">
    <property type="entry name" value="Sig_transdc_resp-reg_receiver"/>
</dbReference>
<keyword evidence="18" id="KW-1185">Reference proteome</keyword>
<feature type="domain" description="HPt" evidence="16">
    <location>
        <begin position="1158"/>
        <end position="1270"/>
    </location>
</feature>
<feature type="domain" description="HPt" evidence="16">
    <location>
        <begin position="663"/>
        <end position="767"/>
    </location>
</feature>
<evidence type="ECO:0000259" key="16">
    <source>
        <dbReference type="PROSITE" id="PS50894"/>
    </source>
</evidence>
<dbReference type="InterPro" id="IPR036890">
    <property type="entry name" value="HATPase_C_sf"/>
</dbReference>
<feature type="region of interest" description="Disordered" evidence="12">
    <location>
        <begin position="973"/>
        <end position="993"/>
    </location>
</feature>
<dbReference type="FunFam" id="3.30.565.10:FF:000016">
    <property type="entry name" value="Chemotaxis protein CheA, putative"/>
    <property type="match status" value="1"/>
</dbReference>
<evidence type="ECO:0000256" key="10">
    <source>
        <dbReference type="PROSITE-ProRule" id="PRU00169"/>
    </source>
</evidence>
<evidence type="ECO:0000259" key="13">
    <source>
        <dbReference type="PROSITE" id="PS50109"/>
    </source>
</evidence>
<sequence>MNAPHASGTSAMDGATTDLGPLAWVHGEVRKSLENAAKAMHRHQLGRAPGQAGDEADLQAAVHHLHQAAGALQLVGQGGAGRLASGMEWAVQRLQREPALQTDASTAAIERAGFALADFLARLMAGRPAPVLGLFPHYRDMLELAGADRIHPADLWPEPWSWPALPRPEGVPPLVLDAQVRAGLDRDLLQVVKSGNAESARRLAALCLRLMAGQPPGTPPAGFWLLSGAFFEALGASVLVADAYVRRTASRVMLQYAALARGTAPVADRLGQDLLFFCAQARVPVPPPAPLPLLTTVRRAWGLGRGDPVDYEQRRFGRFDPAVLAQARRRAEAAKECWSAISEGDLNRLRPAADSFAQLGESLMALYPAAAPLVQAFDQVLGEVIHRGVPPLTELALEVATALLHMEAAFDDLDPQDRELAERIVQLAGRIERARRGAPSEPLAPWMEALYHRVSDRQSLGTVVDELRAHLGELEKSLDQFFRRPGDGSVLRAVPAQLTQMRGVLSVLGLDQAARAVQRMREDVEQLLADGAGQGAIAPGAPGVERLGHNLGALGFLIDMLAYQPALARRLFVFDEAAGRLDPLMGRQGAPAPVVPPRDELPAEVIDSARAVDAQIAQRLAEVGTPVAPALEEFSRAAETWPAASPPSVAPAEAASPPGMDVAELDEDDLRAIFLDEAREVLQSARAALRSLAEPPGSGDELTVLRRAFHTLKGSARMVGLAEFGDAAWACEQVLNTWLAEQRRADPALMSATEGALPGFAAWIDAIAEGRTPPASESWLAPMRALAAAPESADPVPPVRATTPAPAPVWAPPAPAEPPPAAEALPPLPVFEPDFEATTLPAPLEPLPAPVEDPDLLPELDLGGPTQPADLDFLLPDPPPRPPIPAPASFGHTRMEAEFAFDEPPTLPAPMRREEDESEADAALADFERTTQAEPAEDSVPLSSDYGVDFELSMAPPDAADVEPPVAEVATPAPVQDDAAPPTLPPQEAPAPVAGDDVRLVGGLRIPLTLYNVYLSEADEWSRQLAELLAGWARTPGTRLPDEAVAAAHSLAGSSATVGFALLSELARLVESALQHLQGEHRAGAAQAAVLVEAAEDIRRLLHQFAAGFVKAPGAGLPERLRALLELPAAPPTSTLGPASVPGPDVVLEPEDELGAVQDAVDHELFPIFEEEAAELLPALSRALRAWAAQPHDGDARAQVLRALHTLKGSARLAGAMRLGQRAHQMESALEPLGLGDAVREALEQALGRLDVLQAEFDQLRAADSADEARRQQLAADSVAAEHSAPALRIETSDASAPMASADAVATGDEAAEVPRPAGLEAALAAAQPPAVLAAAPAAGAVVRIRAQLLDRLMAEAGEVTITRGRVEASVEQLRGALGELTGNLQRLRQQLRDLEVQAESQMQSRQMQSRDAQGFDPLEFDRFTRVQELTRMMAESVDDVAAVHRTLQRTVQVAEDGLQTQARQTRELQRSLLRTRMVAFDNLAERLYRVVRQASKETGKPVHLDLLGGEVEMDRGVLDRIAPAFEHLLRNAVVHGIEPPEERERAGKPATGQLRVEMRQDGNDIAIRFADDGGGLRAERIRDRAEAQGLIEPGAALDERALAELVFRPGFTTATEVSELAGRGIGMDVVRAEVTALGGRIETRSTAGQGTEFRLVLPLTTAVTQVVMLRAGGLTFGVPASLVELVQRAGAAELAQAYAEAHSGYGGERLPFYWAGALLQASDASEQPPGRANTVVVVRSAAQRVLLHVDEVLGSQEVVVKNLGPQLARVPGLVGITVLASGAVVMIHNPVVLGTLHGGQARRRQRLAADLPAPDAAGQPGRTAAQVPLVMVVDDSITVRRVTQRLLQREGWRVALAADGLQALELLQGERPALVLSDIEMPRMDGFDLVRNIRADTRLADLPVVMITSRIATKHREHAQSLGVDHYLGKPYGEDELLALVRRYAAPVTSVAPTEPAAEAAAL</sequence>
<dbReference type="InterPro" id="IPR005467">
    <property type="entry name" value="His_kinase_dom"/>
</dbReference>
<feature type="modified residue" description="Phosphohistidine" evidence="9">
    <location>
        <position position="1205"/>
    </location>
</feature>
<reference evidence="17 18" key="1">
    <citation type="submission" date="2018-07" db="EMBL/GenBank/DDBJ databases">
        <title>Genomic Encyclopedia of Type Strains, Phase IV (KMG-IV): sequencing the most valuable type-strain genomes for metagenomic binning, comparative biology and taxonomic classification.</title>
        <authorList>
            <person name="Goeker M."/>
        </authorList>
    </citation>
    <scope>NUCLEOTIDE SEQUENCE [LARGE SCALE GENOMIC DNA]</scope>
    <source>
        <strain evidence="17 18">DSM 21352</strain>
    </source>
</reference>
<evidence type="ECO:0000256" key="6">
    <source>
        <dbReference type="ARBA" id="ARBA00022777"/>
    </source>
</evidence>
<evidence type="ECO:0000256" key="1">
    <source>
        <dbReference type="ARBA" id="ARBA00000085"/>
    </source>
</evidence>
<dbReference type="SMART" id="SM01231">
    <property type="entry name" value="H-kinase_dim"/>
    <property type="match status" value="1"/>
</dbReference>
<dbReference type="InterPro" id="IPR004105">
    <property type="entry name" value="CheA-like_dim"/>
</dbReference>
<comment type="function">
    <text evidence="8">Involved in the transmission of sensory signals from the chemoreceptors to the flagellar motors. CheA is autophosphorylated; it can transfer its phosphate group to either CheB or CheY.</text>
</comment>
<feature type="modified residue" description="Phosphohistidine" evidence="9">
    <location>
        <position position="710"/>
    </location>
</feature>
<dbReference type="SUPFAM" id="SSF50341">
    <property type="entry name" value="CheW-like"/>
    <property type="match status" value="1"/>
</dbReference>
<dbReference type="RefSeq" id="WP_114802348.1">
    <property type="nucleotide sequence ID" value="NZ_QQAV01000002.1"/>
</dbReference>
<protein>
    <recommendedName>
        <fullName evidence="3">Chemotaxis protein CheA</fullName>
        <ecNumber evidence="2">2.7.13.3</ecNumber>
    </recommendedName>
</protein>
<evidence type="ECO:0000256" key="12">
    <source>
        <dbReference type="SAM" id="MobiDB-lite"/>
    </source>
</evidence>
<dbReference type="Pfam" id="PF00072">
    <property type="entry name" value="Response_reg"/>
    <property type="match status" value="1"/>
</dbReference>
<dbReference type="Gene3D" id="2.30.30.40">
    <property type="entry name" value="SH3 Domains"/>
    <property type="match status" value="1"/>
</dbReference>
<dbReference type="InterPro" id="IPR058661">
    <property type="entry name" value="FimL_2nd"/>
</dbReference>
<feature type="region of interest" description="Disordered" evidence="12">
    <location>
        <begin position="638"/>
        <end position="660"/>
    </location>
</feature>
<dbReference type="InterPro" id="IPR002545">
    <property type="entry name" value="CheW-lke_dom"/>
</dbReference>
<dbReference type="Gene3D" id="3.30.565.10">
    <property type="entry name" value="Histidine kinase-like ATPase, C-terminal domain"/>
    <property type="match status" value="1"/>
</dbReference>
<dbReference type="SUPFAM" id="SSF52172">
    <property type="entry name" value="CheY-like"/>
    <property type="match status" value="1"/>
</dbReference>
<feature type="domain" description="Response regulatory" evidence="14">
    <location>
        <begin position="1830"/>
        <end position="1946"/>
    </location>
</feature>
<dbReference type="Pfam" id="PF01627">
    <property type="entry name" value="Hpt"/>
    <property type="match status" value="3"/>
</dbReference>
<dbReference type="EMBL" id="QQAV01000002">
    <property type="protein sequence ID" value="RDI27212.1"/>
    <property type="molecule type" value="Genomic_DNA"/>
</dbReference>
<feature type="domain" description="CheW-like" evidence="15">
    <location>
        <begin position="1664"/>
        <end position="1799"/>
    </location>
</feature>
<dbReference type="Pfam" id="PF02518">
    <property type="entry name" value="HATPase_c"/>
    <property type="match status" value="1"/>
</dbReference>
<dbReference type="InterPro" id="IPR036061">
    <property type="entry name" value="CheW-like_dom_sf"/>
</dbReference>
<keyword evidence="5" id="KW-0808">Transferase</keyword>
<dbReference type="OrthoDB" id="9803176at2"/>
<dbReference type="Gene3D" id="3.40.50.2300">
    <property type="match status" value="1"/>
</dbReference>
<gene>
    <name evidence="17" type="ORF">DFR41_102247</name>
</gene>
<evidence type="ECO:0000256" key="11">
    <source>
        <dbReference type="SAM" id="Coils"/>
    </source>
</evidence>
<dbReference type="InterPro" id="IPR004358">
    <property type="entry name" value="Sig_transdc_His_kin-like_C"/>
</dbReference>
<dbReference type="SMART" id="SM00260">
    <property type="entry name" value="CheW"/>
    <property type="match status" value="1"/>
</dbReference>
<feature type="region of interest" description="Disordered" evidence="12">
    <location>
        <begin position="930"/>
        <end position="961"/>
    </location>
</feature>
<dbReference type="InterPro" id="IPR051315">
    <property type="entry name" value="Bact_Chemotaxis_CheA"/>
</dbReference>
<dbReference type="PRINTS" id="PR00344">
    <property type="entry name" value="BCTRLSENSOR"/>
</dbReference>
<feature type="region of interest" description="Disordered" evidence="12">
    <location>
        <begin position="791"/>
        <end position="822"/>
    </location>
</feature>
<feature type="domain" description="Histidine kinase" evidence="13">
    <location>
        <begin position="1429"/>
        <end position="1662"/>
    </location>
</feature>
<proteinExistence type="predicted"/>
<evidence type="ECO:0000256" key="3">
    <source>
        <dbReference type="ARBA" id="ARBA00021495"/>
    </source>
</evidence>
<dbReference type="PROSITE" id="PS50110">
    <property type="entry name" value="RESPONSE_REGULATORY"/>
    <property type="match status" value="1"/>
</dbReference>
<dbReference type="Gene3D" id="1.20.120.160">
    <property type="entry name" value="HPT domain"/>
    <property type="match status" value="3"/>
</dbReference>
<accession>A0A370FJ77</accession>
<dbReference type="SMART" id="SM00387">
    <property type="entry name" value="HATPase_c"/>
    <property type="match status" value="1"/>
</dbReference>
<name>A0A370FJ77_9BURK</name>
<dbReference type="InterPro" id="IPR003594">
    <property type="entry name" value="HATPase_dom"/>
</dbReference>
<feature type="modified residue" description="Phosphohistidine" evidence="9">
    <location>
        <position position="1049"/>
    </location>
</feature>
<dbReference type="GO" id="GO:0000155">
    <property type="term" value="F:phosphorelay sensor kinase activity"/>
    <property type="evidence" value="ECO:0007669"/>
    <property type="project" value="InterPro"/>
</dbReference>
<dbReference type="GO" id="GO:0005737">
    <property type="term" value="C:cytoplasm"/>
    <property type="evidence" value="ECO:0007669"/>
    <property type="project" value="InterPro"/>
</dbReference>
<dbReference type="InterPro" id="IPR008207">
    <property type="entry name" value="Sig_transdc_His_kin_Hpt_dom"/>
</dbReference>
<evidence type="ECO:0000259" key="15">
    <source>
        <dbReference type="PROSITE" id="PS50851"/>
    </source>
</evidence>
<organism evidence="17 18">
    <name type="scientific">Pseudacidovorax intermedius</name>
    <dbReference type="NCBI Taxonomy" id="433924"/>
    <lineage>
        <taxon>Bacteria</taxon>
        <taxon>Pseudomonadati</taxon>
        <taxon>Pseudomonadota</taxon>
        <taxon>Betaproteobacteria</taxon>
        <taxon>Burkholderiales</taxon>
        <taxon>Comamonadaceae</taxon>
        <taxon>Pseudacidovorax</taxon>
    </lineage>
</organism>
<dbReference type="PANTHER" id="PTHR43395">
    <property type="entry name" value="SENSOR HISTIDINE KINASE CHEA"/>
    <property type="match status" value="1"/>
</dbReference>
<comment type="catalytic activity">
    <reaction evidence="1">
        <text>ATP + protein L-histidine = ADP + protein N-phospho-L-histidine.</text>
        <dbReference type="EC" id="2.7.13.3"/>
    </reaction>
</comment>
<keyword evidence="6 17" id="KW-0418">Kinase</keyword>